<evidence type="ECO:0000313" key="10">
    <source>
        <dbReference type="Proteomes" id="UP000242525"/>
    </source>
</evidence>
<dbReference type="EMBL" id="CCBN010000009">
    <property type="protein sequence ID" value="CDO55019.1"/>
    <property type="molecule type" value="Genomic_DNA"/>
</dbReference>
<feature type="compositionally biased region" description="Low complexity" evidence="8">
    <location>
        <begin position="34"/>
        <end position="54"/>
    </location>
</feature>
<evidence type="ECO:0000256" key="8">
    <source>
        <dbReference type="SAM" id="MobiDB-lite"/>
    </source>
</evidence>
<feature type="region of interest" description="Disordered" evidence="8">
    <location>
        <begin position="489"/>
        <end position="521"/>
    </location>
</feature>
<keyword evidence="6" id="KW-0539">Nucleus</keyword>
<keyword evidence="5" id="KW-0234">DNA repair</keyword>
<name>A0A0J9XCP3_GEOCN</name>
<comment type="subcellular location">
    <subcellularLocation>
        <location evidence="1">Nucleus</location>
    </subcellularLocation>
</comment>
<dbReference type="GO" id="GO:0006310">
    <property type="term" value="P:DNA recombination"/>
    <property type="evidence" value="ECO:0007669"/>
    <property type="project" value="UniProtKB-KW"/>
</dbReference>
<gene>
    <name evidence="9" type="ORF">BN980_GECA09s02914g</name>
</gene>
<evidence type="ECO:0000256" key="6">
    <source>
        <dbReference type="ARBA" id="ARBA00023242"/>
    </source>
</evidence>
<comment type="similarity">
    <text evidence="2">Belongs to the SLX4 family.</text>
</comment>
<evidence type="ECO:0000256" key="5">
    <source>
        <dbReference type="ARBA" id="ARBA00023204"/>
    </source>
</evidence>
<evidence type="ECO:0000256" key="7">
    <source>
        <dbReference type="ARBA" id="ARBA00029496"/>
    </source>
</evidence>
<dbReference type="InterPro" id="IPR018574">
    <property type="entry name" value="Structure-sp_endonuc_su_Slx4"/>
</dbReference>
<keyword evidence="3" id="KW-0227">DNA damage</keyword>
<organism evidence="9 10">
    <name type="scientific">Geotrichum candidum</name>
    <name type="common">Oospora lactis</name>
    <name type="synonym">Dipodascus geotrichum</name>
    <dbReference type="NCBI Taxonomy" id="1173061"/>
    <lineage>
        <taxon>Eukaryota</taxon>
        <taxon>Fungi</taxon>
        <taxon>Dikarya</taxon>
        <taxon>Ascomycota</taxon>
        <taxon>Saccharomycotina</taxon>
        <taxon>Dipodascomycetes</taxon>
        <taxon>Dipodascales</taxon>
        <taxon>Dipodascaceae</taxon>
        <taxon>Geotrichum</taxon>
    </lineage>
</organism>
<feature type="compositionally biased region" description="Low complexity" evidence="8">
    <location>
        <begin position="9"/>
        <end position="22"/>
    </location>
</feature>
<evidence type="ECO:0000256" key="3">
    <source>
        <dbReference type="ARBA" id="ARBA00022763"/>
    </source>
</evidence>
<dbReference type="Pfam" id="PF09494">
    <property type="entry name" value="Slx4"/>
    <property type="match status" value="1"/>
</dbReference>
<protein>
    <recommendedName>
        <fullName evidence="7">Structure-specific endonuclease subunit SLX4</fullName>
    </recommendedName>
</protein>
<dbReference type="OrthoDB" id="5349119at2759"/>
<dbReference type="GO" id="GO:0006281">
    <property type="term" value="P:DNA repair"/>
    <property type="evidence" value="ECO:0007669"/>
    <property type="project" value="UniProtKB-KW"/>
</dbReference>
<dbReference type="GO" id="GO:0006260">
    <property type="term" value="P:DNA replication"/>
    <property type="evidence" value="ECO:0007669"/>
    <property type="project" value="InterPro"/>
</dbReference>
<dbReference type="AlphaFoldDB" id="A0A0J9XCP3"/>
<feature type="compositionally biased region" description="Polar residues" evidence="8">
    <location>
        <begin position="55"/>
        <end position="79"/>
    </location>
</feature>
<evidence type="ECO:0000256" key="2">
    <source>
        <dbReference type="ARBA" id="ARBA00006661"/>
    </source>
</evidence>
<evidence type="ECO:0000313" key="9">
    <source>
        <dbReference type="EMBL" id="CDO55019.1"/>
    </source>
</evidence>
<reference evidence="9" key="1">
    <citation type="submission" date="2014-03" db="EMBL/GenBank/DDBJ databases">
        <authorList>
            <person name="Casaregola S."/>
        </authorList>
    </citation>
    <scope>NUCLEOTIDE SEQUENCE [LARGE SCALE GENOMIC DNA]</scope>
    <source>
        <strain evidence="9">CLIB 918</strain>
    </source>
</reference>
<sequence length="715" mass="79225">MITSKSSINSSADGTTDNTTDNNSLLLERYIFSSKPTSSSTESPESRPSVTSTRQTTFHQTSISHLSSTLALNNNTSPPGNDPFHGFSFTQEAAKKHRSEFSLVSKLSGKPGKSKILKKLGSKITSRKSKEKYQLTISAAKQTSNKINTTTDMNGLTLLKRRVVDQLYNNVMSPAVGVKVLENLELAFPFVPKTTRSHKRLRTSEELTEQYKVEFNDLVEKKKIKEKTKENACCLFAYNNPKLHRLNLWKLSQLPPITYTATDCLALHKEDKQYYNLRFVQKRRSSNLATVTDEETHSLNHDFGLTVATQDEIVPENRDSVEKDYPMDASVSDSFEEMDDSVIITMENSNTPSITTKFTQNDCMGGVITLDSSPANSPPASSQAPCSLLDLSPRHGIPPLSPRHSALLTTSPSDPITVLSIPETPPPIEELPESPSPFPNVPIETVEVIEIPESPIAENDDFDSHFSIIEHAAAKFGLRNTSPKTLVPSLTMPSLVHGNSKKSSSSSSKSEKQDFSKLTTPQLREQMDKWGFKPVRTRKAMIELLESCNVVVEPVQRATQESQAIVELPDLTLQVVDKMSTGEMKKTLSKLGIKHSGSRSQMTSILVSWSQSRSDNLSNDVGSNTKASKRGNVTEIADSVNNNLSKKILEAIKMEHEKHSVNSLWTRMLCYEPISLDELAAYLETKLAVKLDDKFLRSWCDAHGVTTTTVNSLDG</sequence>
<keyword evidence="4" id="KW-0233">DNA recombination</keyword>
<evidence type="ECO:0000256" key="1">
    <source>
        <dbReference type="ARBA" id="ARBA00004123"/>
    </source>
</evidence>
<proteinExistence type="inferred from homology"/>
<accession>A0A0J9XCP3</accession>
<keyword evidence="10" id="KW-1185">Reference proteome</keyword>
<dbReference type="GO" id="GO:0033557">
    <property type="term" value="C:Slx1-Slx4 complex"/>
    <property type="evidence" value="ECO:0007669"/>
    <property type="project" value="InterPro"/>
</dbReference>
<evidence type="ECO:0000256" key="4">
    <source>
        <dbReference type="ARBA" id="ARBA00023172"/>
    </source>
</evidence>
<feature type="region of interest" description="Disordered" evidence="8">
    <location>
        <begin position="34"/>
        <end position="87"/>
    </location>
</feature>
<comment type="caution">
    <text evidence="9">The sequence shown here is derived from an EMBL/GenBank/DDBJ whole genome shotgun (WGS) entry which is preliminary data.</text>
</comment>
<feature type="region of interest" description="Disordered" evidence="8">
    <location>
        <begin position="1"/>
        <end position="22"/>
    </location>
</feature>
<dbReference type="Proteomes" id="UP000242525">
    <property type="component" value="Unassembled WGS sequence"/>
</dbReference>